<evidence type="ECO:0000313" key="6">
    <source>
        <dbReference type="EMBL" id="TYO99547.1"/>
    </source>
</evidence>
<name>A0A5D3WKK7_9BACT</name>
<dbReference type="RefSeq" id="WP_148894751.1">
    <property type="nucleotide sequence ID" value="NZ_VNIB01000002.1"/>
</dbReference>
<evidence type="ECO:0000256" key="5">
    <source>
        <dbReference type="SAM" id="Phobius"/>
    </source>
</evidence>
<accession>A0A5D3WKK7</accession>
<evidence type="ECO:0000256" key="1">
    <source>
        <dbReference type="ARBA" id="ARBA00004141"/>
    </source>
</evidence>
<keyword evidence="4 5" id="KW-0472">Membrane</keyword>
<feature type="transmembrane region" description="Helical" evidence="5">
    <location>
        <begin position="115"/>
        <end position="135"/>
    </location>
</feature>
<proteinExistence type="predicted"/>
<gene>
    <name evidence="6" type="ORF">EDC39_10270</name>
</gene>
<evidence type="ECO:0000256" key="4">
    <source>
        <dbReference type="ARBA" id="ARBA00023136"/>
    </source>
</evidence>
<evidence type="ECO:0000256" key="2">
    <source>
        <dbReference type="ARBA" id="ARBA00022692"/>
    </source>
</evidence>
<dbReference type="Proteomes" id="UP000324159">
    <property type="component" value="Unassembled WGS sequence"/>
</dbReference>
<dbReference type="Pfam" id="PF02361">
    <property type="entry name" value="CbiQ"/>
    <property type="match status" value="1"/>
</dbReference>
<reference evidence="6 7" key="1">
    <citation type="submission" date="2019-07" db="EMBL/GenBank/DDBJ databases">
        <title>Genomic Encyclopedia of Type Strains, Phase IV (KMG-IV): sequencing the most valuable type-strain genomes for metagenomic binning, comparative biology and taxonomic classification.</title>
        <authorList>
            <person name="Goeker M."/>
        </authorList>
    </citation>
    <scope>NUCLEOTIDE SEQUENCE [LARGE SCALE GENOMIC DNA]</scope>
    <source>
        <strain evidence="6 7">SS015</strain>
    </source>
</reference>
<comment type="caution">
    <text evidence="6">The sequence shown here is derived from an EMBL/GenBank/DDBJ whole genome shotgun (WGS) entry which is preliminary data.</text>
</comment>
<keyword evidence="2 5" id="KW-0812">Transmembrane</keyword>
<evidence type="ECO:0000313" key="7">
    <source>
        <dbReference type="Proteomes" id="UP000324159"/>
    </source>
</evidence>
<protein>
    <submittedName>
        <fullName evidence="6">Energy-coupling factor transporter transmembrane protein EcfT</fullName>
    </submittedName>
</protein>
<feature type="transmembrane region" description="Helical" evidence="5">
    <location>
        <begin position="246"/>
        <end position="264"/>
    </location>
</feature>
<dbReference type="PANTHER" id="PTHR33514:SF13">
    <property type="entry name" value="PROTEIN ABCI12, CHLOROPLASTIC"/>
    <property type="match status" value="1"/>
</dbReference>
<feature type="transmembrane region" description="Helical" evidence="5">
    <location>
        <begin position="52"/>
        <end position="70"/>
    </location>
</feature>
<dbReference type="GO" id="GO:0005886">
    <property type="term" value="C:plasma membrane"/>
    <property type="evidence" value="ECO:0007669"/>
    <property type="project" value="TreeGrafter"/>
</dbReference>
<feature type="transmembrane region" description="Helical" evidence="5">
    <location>
        <begin position="82"/>
        <end position="103"/>
    </location>
</feature>
<organism evidence="6 7">
    <name type="scientific">Geothermobacter ehrlichii</name>
    <dbReference type="NCBI Taxonomy" id="213224"/>
    <lineage>
        <taxon>Bacteria</taxon>
        <taxon>Pseudomonadati</taxon>
        <taxon>Thermodesulfobacteriota</taxon>
        <taxon>Desulfuromonadia</taxon>
        <taxon>Desulfuromonadales</taxon>
        <taxon>Geothermobacteraceae</taxon>
        <taxon>Geothermobacter</taxon>
    </lineage>
</organism>
<dbReference type="InterPro" id="IPR003339">
    <property type="entry name" value="ABC/ECF_trnsptr_transmembrane"/>
</dbReference>
<evidence type="ECO:0000256" key="3">
    <source>
        <dbReference type="ARBA" id="ARBA00022989"/>
    </source>
</evidence>
<sequence length="265" mass="29053">MSETVYPLHCDERHAGPARGAPRFLHRLDPRAKLAVACLLIVLAFHENSAGGLLLLTGVLAFGALAAGGPRPADCLRWLRPLRWLLLSTVLLHLLFSPGHTLFGLPWLSRDGLLFGLWTCWQILLAFGFSSLLAATTESERLAQALGWFLAPLNRLGLASGSLRVLLPLALQLLPELRRETGDVWRSHSELARQMGRGALLRRARAAGELIEILVIKLADRADRLAVLRAHAGPAEAGSDLPPMPFPVRLGTLAVCFFLLLWIWS</sequence>
<dbReference type="AlphaFoldDB" id="A0A5D3WKK7"/>
<dbReference type="OrthoDB" id="5406084at2"/>
<keyword evidence="7" id="KW-1185">Reference proteome</keyword>
<keyword evidence="3 5" id="KW-1133">Transmembrane helix</keyword>
<dbReference type="PANTHER" id="PTHR33514">
    <property type="entry name" value="PROTEIN ABCI12, CHLOROPLASTIC"/>
    <property type="match status" value="1"/>
</dbReference>
<dbReference type="EMBL" id="VNIB01000002">
    <property type="protein sequence ID" value="TYO99547.1"/>
    <property type="molecule type" value="Genomic_DNA"/>
</dbReference>
<comment type="subcellular location">
    <subcellularLocation>
        <location evidence="1">Membrane</location>
        <topology evidence="1">Multi-pass membrane protein</topology>
    </subcellularLocation>
</comment>